<dbReference type="InterPro" id="IPR036390">
    <property type="entry name" value="WH_DNA-bd_sf"/>
</dbReference>
<dbReference type="InterPro" id="IPR000524">
    <property type="entry name" value="Tscrpt_reg_HTH_GntR"/>
</dbReference>
<evidence type="ECO:0000313" key="8">
    <source>
        <dbReference type="Proteomes" id="UP000662572"/>
    </source>
</evidence>
<evidence type="ECO:0000256" key="4">
    <source>
        <dbReference type="ARBA" id="ARBA00023125"/>
    </source>
</evidence>
<keyword evidence="8" id="KW-1185">Reference proteome</keyword>
<evidence type="ECO:0000256" key="2">
    <source>
        <dbReference type="ARBA" id="ARBA00022898"/>
    </source>
</evidence>
<evidence type="ECO:0000256" key="5">
    <source>
        <dbReference type="ARBA" id="ARBA00023163"/>
    </source>
</evidence>
<dbReference type="Gene3D" id="3.40.640.10">
    <property type="entry name" value="Type I PLP-dependent aspartate aminotransferase-like (Major domain)"/>
    <property type="match status" value="1"/>
</dbReference>
<dbReference type="InterPro" id="IPR051446">
    <property type="entry name" value="HTH_trans_reg/aminotransferase"/>
</dbReference>
<comment type="similarity">
    <text evidence="1">In the C-terminal section; belongs to the class-I pyridoxal-phosphate-dependent aminotransferase family.</text>
</comment>
<dbReference type="Pfam" id="PF00155">
    <property type="entry name" value="Aminotran_1_2"/>
    <property type="match status" value="1"/>
</dbReference>
<comment type="caution">
    <text evidence="7">The sequence shown here is derived from an EMBL/GenBank/DDBJ whole genome shotgun (WGS) entry which is preliminary data.</text>
</comment>
<dbReference type="InterPro" id="IPR015424">
    <property type="entry name" value="PyrdxlP-dep_Trfase"/>
</dbReference>
<protein>
    <submittedName>
        <fullName evidence="7">Transcriptional regulator</fullName>
    </submittedName>
</protein>
<dbReference type="SUPFAM" id="SSF46785">
    <property type="entry name" value="Winged helix' DNA-binding domain"/>
    <property type="match status" value="1"/>
</dbReference>
<dbReference type="PANTHER" id="PTHR46577">
    <property type="entry name" value="HTH-TYPE TRANSCRIPTIONAL REGULATORY PROTEIN GABR"/>
    <property type="match status" value="1"/>
</dbReference>
<dbReference type="SMART" id="SM00345">
    <property type="entry name" value="HTH_GNTR"/>
    <property type="match status" value="1"/>
</dbReference>
<dbReference type="GO" id="GO:0003677">
    <property type="term" value="F:DNA binding"/>
    <property type="evidence" value="ECO:0007669"/>
    <property type="project" value="UniProtKB-KW"/>
</dbReference>
<gene>
    <name evidence="7" type="ORF">GCM10011273_01100</name>
</gene>
<dbReference type="AlphaFoldDB" id="A0A918ULF6"/>
<feature type="domain" description="HTH gntR-type" evidence="6">
    <location>
        <begin position="5"/>
        <end position="73"/>
    </location>
</feature>
<dbReference type="EMBL" id="BMZB01000001">
    <property type="protein sequence ID" value="GGZ20303.1"/>
    <property type="molecule type" value="Genomic_DNA"/>
</dbReference>
<dbReference type="GO" id="GO:0030170">
    <property type="term" value="F:pyridoxal phosphate binding"/>
    <property type="evidence" value="ECO:0007669"/>
    <property type="project" value="InterPro"/>
</dbReference>
<reference evidence="7" key="1">
    <citation type="journal article" date="2014" name="Int. J. Syst. Evol. Microbiol.">
        <title>Complete genome sequence of Corynebacterium casei LMG S-19264T (=DSM 44701T), isolated from a smear-ripened cheese.</title>
        <authorList>
            <consortium name="US DOE Joint Genome Institute (JGI-PGF)"/>
            <person name="Walter F."/>
            <person name="Albersmeier A."/>
            <person name="Kalinowski J."/>
            <person name="Ruckert C."/>
        </authorList>
    </citation>
    <scope>NUCLEOTIDE SEQUENCE</scope>
    <source>
        <strain evidence="7">KCTC 32296</strain>
    </source>
</reference>
<accession>A0A918ULF6</accession>
<evidence type="ECO:0000256" key="3">
    <source>
        <dbReference type="ARBA" id="ARBA00023015"/>
    </source>
</evidence>
<dbReference type="RefSeq" id="WP_195826288.1">
    <property type="nucleotide sequence ID" value="NZ_BMZB01000001.1"/>
</dbReference>
<dbReference type="Gene3D" id="1.10.10.10">
    <property type="entry name" value="Winged helix-like DNA-binding domain superfamily/Winged helix DNA-binding domain"/>
    <property type="match status" value="1"/>
</dbReference>
<dbReference type="InterPro" id="IPR015422">
    <property type="entry name" value="PyrdxlP-dep_Trfase_small"/>
</dbReference>
<keyword evidence="3" id="KW-0805">Transcription regulation</keyword>
<dbReference type="Proteomes" id="UP000662572">
    <property type="component" value="Unassembled WGS sequence"/>
</dbReference>
<dbReference type="CDD" id="cd07377">
    <property type="entry name" value="WHTH_GntR"/>
    <property type="match status" value="1"/>
</dbReference>
<organism evidence="7 8">
    <name type="scientific">Asticcacaulis endophyticus</name>
    <dbReference type="NCBI Taxonomy" id="1395890"/>
    <lineage>
        <taxon>Bacteria</taxon>
        <taxon>Pseudomonadati</taxon>
        <taxon>Pseudomonadota</taxon>
        <taxon>Alphaproteobacteria</taxon>
        <taxon>Caulobacterales</taxon>
        <taxon>Caulobacteraceae</taxon>
        <taxon>Asticcacaulis</taxon>
    </lineage>
</organism>
<proteinExistence type="inferred from homology"/>
<dbReference type="InterPro" id="IPR036388">
    <property type="entry name" value="WH-like_DNA-bd_sf"/>
</dbReference>
<dbReference type="Pfam" id="PF00392">
    <property type="entry name" value="GntR"/>
    <property type="match status" value="1"/>
</dbReference>
<dbReference type="Gene3D" id="3.90.1150.10">
    <property type="entry name" value="Aspartate Aminotransferase, domain 1"/>
    <property type="match status" value="1"/>
</dbReference>
<dbReference type="InterPro" id="IPR004839">
    <property type="entry name" value="Aminotransferase_I/II_large"/>
</dbReference>
<keyword evidence="4" id="KW-0238">DNA-binding</keyword>
<dbReference type="CDD" id="cd00609">
    <property type="entry name" value="AAT_like"/>
    <property type="match status" value="1"/>
</dbReference>
<dbReference type="GO" id="GO:0003700">
    <property type="term" value="F:DNA-binding transcription factor activity"/>
    <property type="evidence" value="ECO:0007669"/>
    <property type="project" value="InterPro"/>
</dbReference>
<evidence type="ECO:0000313" key="7">
    <source>
        <dbReference type="EMBL" id="GGZ20303.1"/>
    </source>
</evidence>
<evidence type="ECO:0000256" key="1">
    <source>
        <dbReference type="ARBA" id="ARBA00005384"/>
    </source>
</evidence>
<dbReference type="InterPro" id="IPR015421">
    <property type="entry name" value="PyrdxlP-dep_Trfase_major"/>
</dbReference>
<dbReference type="PROSITE" id="PS50949">
    <property type="entry name" value="HTH_GNTR"/>
    <property type="match status" value="1"/>
</dbReference>
<dbReference type="PANTHER" id="PTHR46577:SF2">
    <property type="entry name" value="TRANSCRIPTIONAL REGULATORY PROTEIN"/>
    <property type="match status" value="1"/>
</dbReference>
<keyword evidence="2" id="KW-0663">Pyridoxal phosphate</keyword>
<evidence type="ECO:0000259" key="6">
    <source>
        <dbReference type="PROSITE" id="PS50949"/>
    </source>
</evidence>
<name>A0A918ULF6_9CAUL</name>
<dbReference type="SUPFAM" id="SSF53383">
    <property type="entry name" value="PLP-dependent transferases"/>
    <property type="match status" value="1"/>
</dbReference>
<sequence>MAFDLTLTQQVMTVIRDQIARRQLSAGARLPSIRAFAEAQNVSKSTVVEAYDRLLAEGVITARRGSGYYVASAFAPLSLAEIGPRLDRQVDPLWVSRQSLETRDYLKPGCGWLPASWMPEDDIRRALRALARNPKADLLDYSTPAGHAGLRQILTRRLAEKDIDVSPGQIILMDSATQAIELLCRFLLKPGDTVLLDDPCYFNFLAKLRAHKVNVVGVPYTPNGPDMAALTAALETHRPRLYLTNTSMHNPTGASLSPINAHRLLKLAEAYDLTIIEDDIYSDFELEPGPRLSAFDGFERVVYVGGFSKALSASIRLGYIAARPDWIEALTDLKIATLFSSQTFAAELVCQVLSDGHYRKHLDTLRQKLAAVRGPTAERLEKLGLKPWLRPQAGMFLWCELPEGYDASDLARQALNERIVLAPGNAFSVNQTATRFMRFNIAQSQDERLFAFLKSHLRT</sequence>
<reference evidence="7" key="2">
    <citation type="submission" date="2020-09" db="EMBL/GenBank/DDBJ databases">
        <authorList>
            <person name="Sun Q."/>
            <person name="Kim S."/>
        </authorList>
    </citation>
    <scope>NUCLEOTIDE SEQUENCE</scope>
    <source>
        <strain evidence="7">KCTC 32296</strain>
    </source>
</reference>
<keyword evidence="5" id="KW-0804">Transcription</keyword>